<dbReference type="Proteomes" id="UP000261105">
    <property type="component" value="Unassembled WGS sequence"/>
</dbReference>
<evidence type="ECO:0000313" key="4">
    <source>
        <dbReference type="Proteomes" id="UP000285897"/>
    </source>
</evidence>
<name>A0A3E5ECI0_9FIRM</name>
<dbReference type="InterPro" id="IPR056931">
    <property type="entry name" value="D14-like"/>
</dbReference>
<evidence type="ECO:0000313" key="1">
    <source>
        <dbReference type="EMBL" id="RGN86619.1"/>
    </source>
</evidence>
<protein>
    <recommendedName>
        <fullName evidence="5">Holliday junction resolvase</fullName>
    </recommendedName>
</protein>
<evidence type="ECO:0000313" key="2">
    <source>
        <dbReference type="EMBL" id="RHL48800.1"/>
    </source>
</evidence>
<sequence>MTVKNKKTPQQIGKASKRKGARFELEIAHYLQAHGYPSAHRTAQHCGKTGDACDVEGIEGLHVECKHVEKLNLYGAYHQAVRDSSANGNGNIPVVIHKRNREETLVTLSLDNFIQIYSASKSGGQKGDL</sequence>
<gene>
    <name evidence="2" type="ORF">DW021_05550</name>
    <name evidence="1" type="ORF">DXB38_11875</name>
</gene>
<proteinExistence type="predicted"/>
<dbReference type="InterPro" id="IPR011856">
    <property type="entry name" value="tRNA_endonuc-like_dom_sf"/>
</dbReference>
<evidence type="ECO:0008006" key="5">
    <source>
        <dbReference type="Google" id="ProtNLM"/>
    </source>
</evidence>
<organism evidence="1 3">
    <name type="scientific">Blautia obeum</name>
    <dbReference type="NCBI Taxonomy" id="40520"/>
    <lineage>
        <taxon>Bacteria</taxon>
        <taxon>Bacillati</taxon>
        <taxon>Bacillota</taxon>
        <taxon>Clostridia</taxon>
        <taxon>Lachnospirales</taxon>
        <taxon>Lachnospiraceae</taxon>
        <taxon>Blautia</taxon>
    </lineage>
</organism>
<accession>A0A3E5ECI0</accession>
<reference evidence="3 4" key="1">
    <citation type="submission" date="2018-08" db="EMBL/GenBank/DDBJ databases">
        <title>A genome reference for cultivated species of the human gut microbiota.</title>
        <authorList>
            <person name="Zou Y."/>
            <person name="Xue W."/>
            <person name="Luo G."/>
        </authorList>
    </citation>
    <scope>NUCLEOTIDE SEQUENCE [LARGE SCALE GENOMIC DNA]</scope>
    <source>
        <strain evidence="2 4">AF37-6AC</strain>
        <strain evidence="1 3">OM03-6</strain>
    </source>
</reference>
<comment type="caution">
    <text evidence="1">The sequence shown here is derived from an EMBL/GenBank/DDBJ whole genome shotgun (WGS) entry which is preliminary data.</text>
</comment>
<dbReference type="EMBL" id="QSUZ01000017">
    <property type="protein sequence ID" value="RGN86619.1"/>
    <property type="molecule type" value="Genomic_DNA"/>
</dbReference>
<dbReference type="EMBL" id="QROS01000003">
    <property type="protein sequence ID" value="RHL48800.1"/>
    <property type="molecule type" value="Genomic_DNA"/>
</dbReference>
<dbReference type="Pfam" id="PF24608">
    <property type="entry name" value="PDDEXK_15"/>
    <property type="match status" value="1"/>
</dbReference>
<dbReference type="Gene3D" id="3.40.1350.10">
    <property type="match status" value="1"/>
</dbReference>
<dbReference type="GO" id="GO:0003676">
    <property type="term" value="F:nucleic acid binding"/>
    <property type="evidence" value="ECO:0007669"/>
    <property type="project" value="InterPro"/>
</dbReference>
<dbReference type="Proteomes" id="UP000285897">
    <property type="component" value="Unassembled WGS sequence"/>
</dbReference>
<dbReference type="RefSeq" id="WP_117593357.1">
    <property type="nucleotide sequence ID" value="NZ_JBBNFJ010000016.1"/>
</dbReference>
<evidence type="ECO:0000313" key="3">
    <source>
        <dbReference type="Proteomes" id="UP000261105"/>
    </source>
</evidence>
<dbReference type="AlphaFoldDB" id="A0A3E5ECI0"/>